<evidence type="ECO:0000313" key="5">
    <source>
        <dbReference type="EMBL" id="RGV58543.1"/>
    </source>
</evidence>
<evidence type="ECO:0000256" key="3">
    <source>
        <dbReference type="ARBA" id="ARBA00023098"/>
    </source>
</evidence>
<dbReference type="InterPro" id="IPR020459">
    <property type="entry name" value="AMP-binding"/>
</dbReference>
<dbReference type="Gene3D" id="3.40.50.12780">
    <property type="entry name" value="N-terminal domain of ligase-like"/>
    <property type="match status" value="1"/>
</dbReference>
<dbReference type="CDD" id="cd05907">
    <property type="entry name" value="VL_LC_FACS_like"/>
    <property type="match status" value="1"/>
</dbReference>
<dbReference type="InterPro" id="IPR042099">
    <property type="entry name" value="ANL_N_sf"/>
</dbReference>
<dbReference type="Pfam" id="PF23562">
    <property type="entry name" value="AMP-binding_C_3"/>
    <property type="match status" value="1"/>
</dbReference>
<evidence type="ECO:0000256" key="1">
    <source>
        <dbReference type="ARBA" id="ARBA00022598"/>
    </source>
</evidence>
<organism evidence="5 6">
    <name type="scientific">Bacteroides intestinalis</name>
    <dbReference type="NCBI Taxonomy" id="329854"/>
    <lineage>
        <taxon>Bacteria</taxon>
        <taxon>Pseudomonadati</taxon>
        <taxon>Bacteroidota</taxon>
        <taxon>Bacteroidia</taxon>
        <taxon>Bacteroidales</taxon>
        <taxon>Bacteroidaceae</taxon>
        <taxon>Bacteroides</taxon>
    </lineage>
</organism>
<proteinExistence type="predicted"/>
<gene>
    <name evidence="5" type="ORF">DWW10_01600</name>
</gene>
<evidence type="ECO:0000256" key="2">
    <source>
        <dbReference type="ARBA" id="ARBA00022832"/>
    </source>
</evidence>
<dbReference type="Proteomes" id="UP000283850">
    <property type="component" value="Unassembled WGS sequence"/>
</dbReference>
<dbReference type="GO" id="GO:0004467">
    <property type="term" value="F:long-chain fatty acid-CoA ligase activity"/>
    <property type="evidence" value="ECO:0007669"/>
    <property type="project" value="TreeGrafter"/>
</dbReference>
<evidence type="ECO:0000259" key="4">
    <source>
        <dbReference type="Pfam" id="PF00501"/>
    </source>
</evidence>
<keyword evidence="1 5" id="KW-0436">Ligase</keyword>
<accession>A0A412YMB3</accession>
<dbReference type="SUPFAM" id="SSF56801">
    <property type="entry name" value="Acetyl-CoA synthetase-like"/>
    <property type="match status" value="1"/>
</dbReference>
<dbReference type="InterPro" id="IPR020845">
    <property type="entry name" value="AMP-binding_CS"/>
</dbReference>
<keyword evidence="3" id="KW-0443">Lipid metabolism</keyword>
<sequence length="601" mass="68620">MTYHHLSVLVHRRAEKYGDKVALKYRDYETSQWIPITWNQFSQAVRQVANALIELGVQEEENIGIFSQNKPECLYVDFGAFANRAVTIPLYATSSPAQAQYIINDAQIRYIFVGEQFQYDAAFSVFGFCQSLQQLIIFDRAVVRDPRDMTSIYFDEFLETGKGLPNNDIVEERTSRASDDDLANILYTSGTTGEPKGVMLHHSNYMEAFRIHDIRLVDMSDQDISMNFLPLTHVFEKAWTYLCIHKGVQICINLRPVDIQTTIKEIRPTLMCSVPRFWEKVYAGVQEKIAQETGLKKAMMLDAIKVGKIHNIDYLRKGKTPPLMNQLKYKFYEKTVYALLKKTIGIENGNFFPTAGAAVPDEICEFVHSVGINMLVGYGLTESTATVSCFLNQGYEIGSVGTVMPDVEVKIGEENEILLRGKTITKGYYKKAEATAAAIDKDGWFHTGDAGYLKGDQLYLTERIKDLFKTSNGKYVSPQALETKLAIDRYIDQIAIIADQRKFVSALIVPVYGFVKDYAKEKGIEYKDMEELLQHPKVIGLFRARIDTLQQQFAHYEQVKRFTLLPEPFSMERGELTNTLKLKRPVVAKNYKEVIDKMYEE</sequence>
<dbReference type="PANTHER" id="PTHR43272">
    <property type="entry name" value="LONG-CHAIN-FATTY-ACID--COA LIGASE"/>
    <property type="match status" value="1"/>
</dbReference>
<name>A0A412YMB3_9BACE</name>
<reference evidence="5 6" key="1">
    <citation type="submission" date="2018-08" db="EMBL/GenBank/DDBJ databases">
        <title>A genome reference for cultivated species of the human gut microbiota.</title>
        <authorList>
            <person name="Zou Y."/>
            <person name="Xue W."/>
            <person name="Luo G."/>
        </authorList>
    </citation>
    <scope>NUCLEOTIDE SEQUENCE [LARGE SCALE GENOMIC DNA]</scope>
    <source>
        <strain evidence="5 6">AF14-32</strain>
    </source>
</reference>
<dbReference type="PROSITE" id="PS00455">
    <property type="entry name" value="AMP_BINDING"/>
    <property type="match status" value="1"/>
</dbReference>
<feature type="domain" description="AMP-dependent synthetase/ligase" evidence="4">
    <location>
        <begin position="11"/>
        <end position="429"/>
    </location>
</feature>
<dbReference type="RefSeq" id="WP_118486961.1">
    <property type="nucleotide sequence ID" value="NZ_QRZF01000001.1"/>
</dbReference>
<dbReference type="PANTHER" id="PTHR43272:SF32">
    <property type="entry name" value="AMP-DEPENDENT SYNTHETASE_LIGASE DOMAIN-CONTAINING PROTEIN"/>
    <property type="match status" value="1"/>
</dbReference>
<dbReference type="AlphaFoldDB" id="A0A412YMB3"/>
<protein>
    <submittedName>
        <fullName evidence="5">Long-chain fatty acid--CoA ligase</fullName>
    </submittedName>
</protein>
<comment type="caution">
    <text evidence="5">The sequence shown here is derived from an EMBL/GenBank/DDBJ whole genome shotgun (WGS) entry which is preliminary data.</text>
</comment>
<dbReference type="GO" id="GO:0016020">
    <property type="term" value="C:membrane"/>
    <property type="evidence" value="ECO:0007669"/>
    <property type="project" value="TreeGrafter"/>
</dbReference>
<keyword evidence="2" id="KW-0276">Fatty acid metabolism</keyword>
<dbReference type="EMBL" id="QRZF01000001">
    <property type="protein sequence ID" value="RGV58543.1"/>
    <property type="molecule type" value="Genomic_DNA"/>
</dbReference>
<dbReference type="Pfam" id="PF00501">
    <property type="entry name" value="AMP-binding"/>
    <property type="match status" value="1"/>
</dbReference>
<dbReference type="PRINTS" id="PR00154">
    <property type="entry name" value="AMPBINDING"/>
</dbReference>
<dbReference type="InterPro" id="IPR000873">
    <property type="entry name" value="AMP-dep_synth/lig_dom"/>
</dbReference>
<evidence type="ECO:0000313" key="6">
    <source>
        <dbReference type="Proteomes" id="UP000283850"/>
    </source>
</evidence>